<evidence type="ECO:0000313" key="2">
    <source>
        <dbReference type="Proteomes" id="UP000078540"/>
    </source>
</evidence>
<protein>
    <submittedName>
        <fullName evidence="1">Uncharacterized protein</fullName>
    </submittedName>
</protein>
<gene>
    <name evidence="1" type="ORF">ALC53_04722</name>
</gene>
<sequence length="283" mass="32172">MDNRPNKPLGGLSHRLVEPQCSSLIHRPLGKPKTLRNTIVKHCYVVRYVRERLPGRRTLQLCYLPVNLRLYGKHHHHGPRNFQSVVPKVDSDITSGFVYVSQKLQIIATAGAAQVKKRARRKRGLGKSKTTSFHDYSQRLEIAPSILSESLESLLVRDDILSRHFPLPTKFLRVQLCFPRNHRSDIADLTPLRIGCLKALASGWWLRIGRTRGGSSSVLANEGSFSSRISAVLAFDCRHWRHVWEMCRAALKEWEMGWARDADGMRRPRIDGCLSPSTIEGGR</sequence>
<proteinExistence type="predicted"/>
<dbReference type="Proteomes" id="UP000078540">
    <property type="component" value="Unassembled WGS sequence"/>
</dbReference>
<organism evidence="1 2">
    <name type="scientific">Atta colombica</name>
    <dbReference type="NCBI Taxonomy" id="520822"/>
    <lineage>
        <taxon>Eukaryota</taxon>
        <taxon>Metazoa</taxon>
        <taxon>Ecdysozoa</taxon>
        <taxon>Arthropoda</taxon>
        <taxon>Hexapoda</taxon>
        <taxon>Insecta</taxon>
        <taxon>Pterygota</taxon>
        <taxon>Neoptera</taxon>
        <taxon>Endopterygota</taxon>
        <taxon>Hymenoptera</taxon>
        <taxon>Apocrita</taxon>
        <taxon>Aculeata</taxon>
        <taxon>Formicoidea</taxon>
        <taxon>Formicidae</taxon>
        <taxon>Myrmicinae</taxon>
        <taxon>Atta</taxon>
    </lineage>
</organism>
<dbReference type="EMBL" id="KQ976453">
    <property type="protein sequence ID" value="KYM85479.1"/>
    <property type="molecule type" value="Genomic_DNA"/>
</dbReference>
<name>A0A195BL32_9HYME</name>
<dbReference type="AlphaFoldDB" id="A0A195BL32"/>
<evidence type="ECO:0000313" key="1">
    <source>
        <dbReference type="EMBL" id="KYM85479.1"/>
    </source>
</evidence>
<accession>A0A195BL32</accession>
<reference evidence="1 2" key="1">
    <citation type="submission" date="2015-09" db="EMBL/GenBank/DDBJ databases">
        <title>Atta colombica WGS genome.</title>
        <authorList>
            <person name="Nygaard S."/>
            <person name="Hu H."/>
            <person name="Boomsma J."/>
            <person name="Zhang G."/>
        </authorList>
    </citation>
    <scope>NUCLEOTIDE SEQUENCE [LARGE SCALE GENOMIC DNA]</scope>
    <source>
        <strain evidence="1">Treedump-2</strain>
        <tissue evidence="1">Whole body</tissue>
    </source>
</reference>
<keyword evidence="2" id="KW-1185">Reference proteome</keyword>